<sequence length="96" mass="10555">MAGWDWFSLSIARCLHLAAGRGRLEQSTTNENSLECHRAAPGGVAFPLAWPGRQGSTRIWSPSAMEKNLVGRKYTQTYRHGYLGRANDANNANHAA</sequence>
<proteinExistence type="predicted"/>
<dbReference type="EMBL" id="VXIS01000162">
    <property type="protein sequence ID" value="KAA8899754.1"/>
    <property type="molecule type" value="Genomic_DNA"/>
</dbReference>
<dbReference type="Proteomes" id="UP000326924">
    <property type="component" value="Unassembled WGS sequence"/>
</dbReference>
<evidence type="ECO:0000313" key="3">
    <source>
        <dbReference type="Proteomes" id="UP000326924"/>
    </source>
</evidence>
<evidence type="ECO:0000313" key="2">
    <source>
        <dbReference type="EMBL" id="KAA8899754.1"/>
    </source>
</evidence>
<reference evidence="2 3" key="1">
    <citation type="submission" date="2019-09" db="EMBL/GenBank/DDBJ databases">
        <title>Draft genome of the ectomycorrhizal ascomycete Sphaerosporella brunnea.</title>
        <authorList>
            <consortium name="DOE Joint Genome Institute"/>
            <person name="Benucci G.M."/>
            <person name="Marozzi G."/>
            <person name="Antonielli L."/>
            <person name="Sanchez S."/>
            <person name="Marco P."/>
            <person name="Wang X."/>
            <person name="Falini L.B."/>
            <person name="Barry K."/>
            <person name="Haridas S."/>
            <person name="Lipzen A."/>
            <person name="Labutti K."/>
            <person name="Grigoriev I.V."/>
            <person name="Murat C."/>
            <person name="Martin F."/>
            <person name="Albertini E."/>
            <person name="Donnini D."/>
            <person name="Bonito G."/>
        </authorList>
    </citation>
    <scope>NUCLEOTIDE SEQUENCE [LARGE SCALE GENOMIC DNA]</scope>
    <source>
        <strain evidence="2 3">Sb_GMNB300</strain>
    </source>
</reference>
<evidence type="ECO:0008006" key="4">
    <source>
        <dbReference type="Google" id="ProtNLM"/>
    </source>
</evidence>
<protein>
    <recommendedName>
        <fullName evidence="4">Secreted protein</fullName>
    </recommendedName>
</protein>
<comment type="caution">
    <text evidence="2">The sequence shown here is derived from an EMBL/GenBank/DDBJ whole genome shotgun (WGS) entry which is preliminary data.</text>
</comment>
<dbReference type="AlphaFoldDB" id="A0A5J5EPJ6"/>
<feature type="chain" id="PRO_5023804786" description="Secreted protein" evidence="1">
    <location>
        <begin position="21"/>
        <end position="96"/>
    </location>
</feature>
<name>A0A5J5EPJ6_9PEZI</name>
<keyword evidence="1" id="KW-0732">Signal</keyword>
<feature type="signal peptide" evidence="1">
    <location>
        <begin position="1"/>
        <end position="20"/>
    </location>
</feature>
<dbReference type="InParanoid" id="A0A5J5EPJ6"/>
<keyword evidence="3" id="KW-1185">Reference proteome</keyword>
<gene>
    <name evidence="2" type="ORF">FN846DRAFT_168046</name>
</gene>
<organism evidence="2 3">
    <name type="scientific">Sphaerosporella brunnea</name>
    <dbReference type="NCBI Taxonomy" id="1250544"/>
    <lineage>
        <taxon>Eukaryota</taxon>
        <taxon>Fungi</taxon>
        <taxon>Dikarya</taxon>
        <taxon>Ascomycota</taxon>
        <taxon>Pezizomycotina</taxon>
        <taxon>Pezizomycetes</taxon>
        <taxon>Pezizales</taxon>
        <taxon>Pyronemataceae</taxon>
        <taxon>Sphaerosporella</taxon>
    </lineage>
</organism>
<evidence type="ECO:0000256" key="1">
    <source>
        <dbReference type="SAM" id="SignalP"/>
    </source>
</evidence>
<accession>A0A5J5EPJ6</accession>